<dbReference type="RefSeq" id="WP_008860381.1">
    <property type="nucleotide sequence ID" value="NZ_JH591189.1"/>
</dbReference>
<dbReference type="InterPro" id="IPR050090">
    <property type="entry name" value="Tyrosine_recombinase_XerCD"/>
</dbReference>
<dbReference type="Proteomes" id="UP000003277">
    <property type="component" value="Unassembled WGS sequence"/>
</dbReference>
<dbReference type="eggNOG" id="COG0582">
    <property type="taxonomic scope" value="Bacteria"/>
</dbReference>
<organism evidence="7 8">
    <name type="scientific">Dialister succinatiphilus YIT 11850</name>
    <dbReference type="NCBI Taxonomy" id="742743"/>
    <lineage>
        <taxon>Bacteria</taxon>
        <taxon>Bacillati</taxon>
        <taxon>Bacillota</taxon>
        <taxon>Negativicutes</taxon>
        <taxon>Veillonellales</taxon>
        <taxon>Veillonellaceae</taxon>
        <taxon>Dialister</taxon>
    </lineage>
</organism>
<evidence type="ECO:0008006" key="9">
    <source>
        <dbReference type="Google" id="ProtNLM"/>
    </source>
</evidence>
<dbReference type="HOGENOM" id="CLU_027562_9_6_9"/>
<evidence type="ECO:0000259" key="5">
    <source>
        <dbReference type="PROSITE" id="PS51898"/>
    </source>
</evidence>
<proteinExistence type="inferred from homology"/>
<dbReference type="PANTHER" id="PTHR30349:SF41">
    <property type="entry name" value="INTEGRASE_RECOMBINASE PROTEIN MJ0367-RELATED"/>
    <property type="match status" value="1"/>
</dbReference>
<gene>
    <name evidence="7" type="ORF">HMPREF9453_01887</name>
</gene>
<dbReference type="GO" id="GO:0006310">
    <property type="term" value="P:DNA recombination"/>
    <property type="evidence" value="ECO:0007669"/>
    <property type="project" value="UniProtKB-KW"/>
</dbReference>
<evidence type="ECO:0000259" key="6">
    <source>
        <dbReference type="PROSITE" id="PS51900"/>
    </source>
</evidence>
<evidence type="ECO:0000256" key="3">
    <source>
        <dbReference type="ARBA" id="ARBA00023172"/>
    </source>
</evidence>
<reference evidence="7 8" key="1">
    <citation type="submission" date="2011-11" db="EMBL/GenBank/DDBJ databases">
        <title>The Genome Sequence of Dialister succinatiphilus YIT 11850.</title>
        <authorList>
            <consortium name="The Broad Institute Genome Sequencing Platform"/>
            <person name="Earl A."/>
            <person name="Ward D."/>
            <person name="Feldgarden M."/>
            <person name="Gevers D."/>
            <person name="Morotomi M."/>
            <person name="Young S.K."/>
            <person name="Zeng Q."/>
            <person name="Gargeya S."/>
            <person name="Fitzgerald M."/>
            <person name="Haas B."/>
            <person name="Abouelleil A."/>
            <person name="Alvarado L."/>
            <person name="Arachchi H.M."/>
            <person name="Berlin A."/>
            <person name="Brown A."/>
            <person name="Chapman S.B."/>
            <person name="Dunbar C."/>
            <person name="Gearin G."/>
            <person name="Goldberg J."/>
            <person name="Griggs A."/>
            <person name="Gujja S."/>
            <person name="Heiman D."/>
            <person name="Howarth C."/>
            <person name="Lui A."/>
            <person name="MacDonald P.J.P."/>
            <person name="Montmayeur A."/>
            <person name="Murphy C."/>
            <person name="Neiman D."/>
            <person name="Pearson M."/>
            <person name="Priest M."/>
            <person name="Roberts A."/>
            <person name="Saif S."/>
            <person name="Shea T."/>
            <person name="Sisk P."/>
            <person name="Stolte C."/>
            <person name="Sykes S."/>
            <person name="Wortman J."/>
            <person name="Nusbaum C."/>
            <person name="Birren B."/>
        </authorList>
    </citation>
    <scope>NUCLEOTIDE SEQUENCE [LARGE SCALE GENOMIC DNA]</scope>
    <source>
        <strain evidence="7 8">YIT 11850</strain>
    </source>
</reference>
<evidence type="ECO:0000256" key="1">
    <source>
        <dbReference type="ARBA" id="ARBA00008857"/>
    </source>
</evidence>
<dbReference type="InterPro" id="IPR010998">
    <property type="entry name" value="Integrase_recombinase_N"/>
</dbReference>
<accession>H1D2P9</accession>
<dbReference type="GO" id="GO:0015074">
    <property type="term" value="P:DNA integration"/>
    <property type="evidence" value="ECO:0007669"/>
    <property type="project" value="InterPro"/>
</dbReference>
<dbReference type="AlphaFoldDB" id="H1D2P9"/>
<dbReference type="Gene3D" id="1.10.150.130">
    <property type="match status" value="1"/>
</dbReference>
<sequence>MIIQKIITPRNETRYLLLDDDYQIVEPVHRYLKYMDSLGRSIFTLRTYCYGLKIYFEFLDAQGYNYLTLLGKGKKVSLLTDFIGFLKQWKYKDVPSVRVARSPRTINNIMAAVLGFYHFLEMNNEIPETGFFSGNKVRSGYKSMLSEMYMSQRVRASYFHLKEDDRKIETCSRQQVMQLIEACHYMRDQLLIMCMFEGGLRLGEALNLWVQDFKVWNNQLVLRQHEGNPYARIKNHSEATLDMPPYVMKFFCKYIVDEYPEGDYKYVFLNYKGIHRGQPLSEDTVEKKFEQLSKKCGFKVHPHMLRHSHATELIEVGNWDVLDVQTRLRHKHVQTTIDSYVKISDEYKKKKYAEFQKCLKKSQGSDKGDDQS</sequence>
<dbReference type="Pfam" id="PF00589">
    <property type="entry name" value="Phage_integrase"/>
    <property type="match status" value="1"/>
</dbReference>
<keyword evidence="2 4" id="KW-0238">DNA-binding</keyword>
<dbReference type="PATRIC" id="fig|742743.3.peg.1904"/>
<evidence type="ECO:0000256" key="2">
    <source>
        <dbReference type="ARBA" id="ARBA00023125"/>
    </source>
</evidence>
<dbReference type="InterPro" id="IPR044068">
    <property type="entry name" value="CB"/>
</dbReference>
<dbReference type="InterPro" id="IPR002104">
    <property type="entry name" value="Integrase_catalytic"/>
</dbReference>
<dbReference type="SUPFAM" id="SSF56349">
    <property type="entry name" value="DNA breaking-rejoining enzymes"/>
    <property type="match status" value="1"/>
</dbReference>
<dbReference type="InterPro" id="IPR013762">
    <property type="entry name" value="Integrase-like_cat_sf"/>
</dbReference>
<dbReference type="Gene3D" id="1.10.443.10">
    <property type="entry name" value="Intergrase catalytic core"/>
    <property type="match status" value="1"/>
</dbReference>
<dbReference type="EMBL" id="ADLT01000065">
    <property type="protein sequence ID" value="EHO62169.1"/>
    <property type="molecule type" value="Genomic_DNA"/>
</dbReference>
<feature type="domain" description="Tyr recombinase" evidence="5">
    <location>
        <begin position="166"/>
        <end position="353"/>
    </location>
</feature>
<evidence type="ECO:0000313" key="8">
    <source>
        <dbReference type="Proteomes" id="UP000003277"/>
    </source>
</evidence>
<dbReference type="PROSITE" id="PS51898">
    <property type="entry name" value="TYR_RECOMBINASE"/>
    <property type="match status" value="1"/>
</dbReference>
<dbReference type="InterPro" id="IPR011010">
    <property type="entry name" value="DNA_brk_join_enz"/>
</dbReference>
<dbReference type="GO" id="GO:0003677">
    <property type="term" value="F:DNA binding"/>
    <property type="evidence" value="ECO:0007669"/>
    <property type="project" value="UniProtKB-UniRule"/>
</dbReference>
<protein>
    <recommendedName>
        <fullName evidence="9">Tyr recombinase domain-containing protein</fullName>
    </recommendedName>
</protein>
<name>H1D2P9_9FIRM</name>
<evidence type="ECO:0000313" key="7">
    <source>
        <dbReference type="EMBL" id="EHO62169.1"/>
    </source>
</evidence>
<feature type="domain" description="Core-binding (CB)" evidence="6">
    <location>
        <begin position="22"/>
        <end position="121"/>
    </location>
</feature>
<evidence type="ECO:0000256" key="4">
    <source>
        <dbReference type="PROSITE-ProRule" id="PRU01248"/>
    </source>
</evidence>
<keyword evidence="3" id="KW-0233">DNA recombination</keyword>
<keyword evidence="8" id="KW-1185">Reference proteome</keyword>
<dbReference type="OrthoDB" id="9803188at2"/>
<comment type="similarity">
    <text evidence="1">Belongs to the 'phage' integrase family.</text>
</comment>
<dbReference type="STRING" id="742743.HMPREF9453_01887"/>
<dbReference type="PANTHER" id="PTHR30349">
    <property type="entry name" value="PHAGE INTEGRASE-RELATED"/>
    <property type="match status" value="1"/>
</dbReference>
<dbReference type="PROSITE" id="PS51900">
    <property type="entry name" value="CB"/>
    <property type="match status" value="1"/>
</dbReference>
<comment type="caution">
    <text evidence="7">The sequence shown here is derived from an EMBL/GenBank/DDBJ whole genome shotgun (WGS) entry which is preliminary data.</text>
</comment>